<accession>A0AAN9T1F4</accession>
<name>A0AAN9T1F4_PSOTE</name>
<proteinExistence type="predicted"/>
<keyword evidence="2" id="KW-1185">Reference proteome</keyword>
<reference evidence="1 2" key="1">
    <citation type="submission" date="2024-01" db="EMBL/GenBank/DDBJ databases">
        <title>The genomes of 5 underutilized Papilionoideae crops provide insights into root nodulation and disease resistanc.</title>
        <authorList>
            <person name="Jiang F."/>
        </authorList>
    </citation>
    <scope>NUCLEOTIDE SEQUENCE [LARGE SCALE GENOMIC DNA]</scope>
    <source>
        <strain evidence="1">DUOXIRENSHENG_FW03</strain>
        <tissue evidence="1">Leaves</tissue>
    </source>
</reference>
<sequence>MLHCEKCSSICNGKSLPKHKLATTRRLHACLEIKYSSQNEMVNRYGESHGESCQHCNIDASIFSGQFGLGYGFGVRDHMDAFEFAQTGWAIGIPTTKEAEW</sequence>
<gene>
    <name evidence="1" type="ORF">VNO78_03985</name>
</gene>
<comment type="caution">
    <text evidence="1">The sequence shown here is derived from an EMBL/GenBank/DDBJ whole genome shotgun (WGS) entry which is preliminary data.</text>
</comment>
<protein>
    <submittedName>
        <fullName evidence="1">Uncharacterized protein</fullName>
    </submittedName>
</protein>
<evidence type="ECO:0000313" key="1">
    <source>
        <dbReference type="EMBL" id="KAK7412521.1"/>
    </source>
</evidence>
<dbReference type="AlphaFoldDB" id="A0AAN9T1F4"/>
<organism evidence="1 2">
    <name type="scientific">Psophocarpus tetragonolobus</name>
    <name type="common">Winged bean</name>
    <name type="synonym">Dolichos tetragonolobus</name>
    <dbReference type="NCBI Taxonomy" id="3891"/>
    <lineage>
        <taxon>Eukaryota</taxon>
        <taxon>Viridiplantae</taxon>
        <taxon>Streptophyta</taxon>
        <taxon>Embryophyta</taxon>
        <taxon>Tracheophyta</taxon>
        <taxon>Spermatophyta</taxon>
        <taxon>Magnoliopsida</taxon>
        <taxon>eudicotyledons</taxon>
        <taxon>Gunneridae</taxon>
        <taxon>Pentapetalae</taxon>
        <taxon>rosids</taxon>
        <taxon>fabids</taxon>
        <taxon>Fabales</taxon>
        <taxon>Fabaceae</taxon>
        <taxon>Papilionoideae</taxon>
        <taxon>50 kb inversion clade</taxon>
        <taxon>NPAAA clade</taxon>
        <taxon>indigoferoid/millettioid clade</taxon>
        <taxon>Phaseoleae</taxon>
        <taxon>Psophocarpus</taxon>
    </lineage>
</organism>
<evidence type="ECO:0000313" key="2">
    <source>
        <dbReference type="Proteomes" id="UP001386955"/>
    </source>
</evidence>
<dbReference type="Proteomes" id="UP001386955">
    <property type="component" value="Unassembled WGS sequence"/>
</dbReference>
<dbReference type="EMBL" id="JAYMYS010000001">
    <property type="protein sequence ID" value="KAK7412521.1"/>
    <property type="molecule type" value="Genomic_DNA"/>
</dbReference>